<protein>
    <recommendedName>
        <fullName evidence="9">Sulfatase N-terminal domain-containing protein</fullName>
    </recommendedName>
</protein>
<dbReference type="RefSeq" id="WP_038498715.1">
    <property type="nucleotide sequence ID" value="NZ_CP009238.1"/>
</dbReference>
<proteinExistence type="inferred from homology"/>
<keyword evidence="4 8" id="KW-0812">Transmembrane</keyword>
<evidence type="ECO:0000256" key="5">
    <source>
        <dbReference type="ARBA" id="ARBA00022989"/>
    </source>
</evidence>
<feature type="transmembrane region" description="Helical" evidence="8">
    <location>
        <begin position="40"/>
        <end position="58"/>
    </location>
</feature>
<feature type="domain" description="Sulfatase N-terminal" evidence="9">
    <location>
        <begin position="209"/>
        <end position="471"/>
    </location>
</feature>
<dbReference type="PANTHER" id="PTHR30443:SF4">
    <property type="entry name" value="PHOSPHOETHANOLAMINE TRANSFERASE OPGE-RELATED"/>
    <property type="match status" value="1"/>
</dbReference>
<evidence type="ECO:0000256" key="1">
    <source>
        <dbReference type="ARBA" id="ARBA00004651"/>
    </source>
</evidence>
<dbReference type="InterPro" id="IPR058130">
    <property type="entry name" value="PEA_transf_C"/>
</dbReference>
<dbReference type="Proteomes" id="UP000028945">
    <property type="component" value="Chromosome"/>
</dbReference>
<comment type="similarity">
    <text evidence="7">Belongs to the phosphoethanolamine transferase family.</text>
</comment>
<evidence type="ECO:0000313" key="10">
    <source>
        <dbReference type="EMBL" id="AIL32304.1"/>
    </source>
</evidence>
<keyword evidence="11" id="KW-1185">Reference proteome</keyword>
<dbReference type="GO" id="GO:0009244">
    <property type="term" value="P:lipopolysaccharide core region biosynthetic process"/>
    <property type="evidence" value="ECO:0007669"/>
    <property type="project" value="TreeGrafter"/>
</dbReference>
<evidence type="ECO:0000256" key="2">
    <source>
        <dbReference type="ARBA" id="ARBA00022475"/>
    </source>
</evidence>
<feature type="transmembrane region" description="Helical" evidence="8">
    <location>
        <begin position="108"/>
        <end position="130"/>
    </location>
</feature>
<keyword evidence="2" id="KW-1003">Cell membrane</keyword>
<dbReference type="SUPFAM" id="SSF53649">
    <property type="entry name" value="Alkaline phosphatase-like"/>
    <property type="match status" value="1"/>
</dbReference>
<evidence type="ECO:0000256" key="8">
    <source>
        <dbReference type="SAM" id="Phobius"/>
    </source>
</evidence>
<feature type="transmembrane region" description="Helical" evidence="8">
    <location>
        <begin position="17"/>
        <end position="34"/>
    </location>
</feature>
<dbReference type="GO" id="GO:0005886">
    <property type="term" value="C:plasma membrane"/>
    <property type="evidence" value="ECO:0007669"/>
    <property type="project" value="UniProtKB-SubCell"/>
</dbReference>
<dbReference type="Gene3D" id="3.40.720.10">
    <property type="entry name" value="Alkaline Phosphatase, subunit A"/>
    <property type="match status" value="1"/>
</dbReference>
<keyword evidence="5 8" id="KW-1133">Transmembrane helix</keyword>
<feature type="transmembrane region" description="Helical" evidence="8">
    <location>
        <begin position="151"/>
        <end position="170"/>
    </location>
</feature>
<dbReference type="AlphaFoldDB" id="A0A077DCH9"/>
<comment type="subcellular location">
    <subcellularLocation>
        <location evidence="1">Cell membrane</location>
        <topology evidence="1">Multi-pass membrane protein</topology>
    </subcellularLocation>
</comment>
<evidence type="ECO:0000256" key="4">
    <source>
        <dbReference type="ARBA" id="ARBA00022692"/>
    </source>
</evidence>
<keyword evidence="3" id="KW-0808">Transferase</keyword>
<dbReference type="eggNOG" id="COG2194">
    <property type="taxonomic scope" value="Bacteria"/>
</dbReference>
<feature type="transmembrane region" description="Helical" evidence="8">
    <location>
        <begin position="65"/>
        <end position="88"/>
    </location>
</feature>
<dbReference type="GO" id="GO:0016776">
    <property type="term" value="F:phosphotransferase activity, phosphate group as acceptor"/>
    <property type="evidence" value="ECO:0007669"/>
    <property type="project" value="TreeGrafter"/>
</dbReference>
<evidence type="ECO:0000256" key="3">
    <source>
        <dbReference type="ARBA" id="ARBA00022679"/>
    </source>
</evidence>
<reference evidence="10 11" key="1">
    <citation type="journal article" date="2014" name="BMC Genomics">
        <title>A genomic perspective on a new bacterial genus and species from the Alcaligenaceae family, Basilea psittacipulmonis.</title>
        <authorList>
            <person name="Whiteson K.L."/>
            <person name="Hernandez D."/>
            <person name="Lazarevic V."/>
            <person name="Gaia N."/>
            <person name="Farinelli L."/>
            <person name="Francois P."/>
            <person name="Pilo P."/>
            <person name="Frey J."/>
            <person name="Schrenzel J."/>
        </authorList>
    </citation>
    <scope>NUCLEOTIDE SEQUENCE [LARGE SCALE GENOMIC DNA]</scope>
    <source>
        <strain evidence="10 11">DSM 24701</strain>
    </source>
</reference>
<dbReference type="CDD" id="cd16017">
    <property type="entry name" value="LptA"/>
    <property type="match status" value="1"/>
</dbReference>
<sequence length="530" mass="60492">MVNGKTKEMSLLSDKTFRLYFNFFIICILVNLVSRWANVLFSNIGIFGLALSLLLASGNKFCLRILILPAILTIIFGAIYATYGPISLGMYAAFAETNITEVLGFSSTFSWVVILQTLAFVIAFVCYYRLSTPVIQGNTMPDGSNAKPLKIILFLVFLGCVYISFPIQALKNFVSTGFEYHKVVKELLEESKKPNTWEVTKNEYYQKYKNYVLVIGESARADYFSVFGYDHETTPFLNQAKGIFFTKAYSPSYGTVLSLSRTLQLPLKDGIDFDVKNNIMNLANKGGYETIWITNQGKLGTHDTSSSFIASSAKHLEYLHTGSYQSFNVDDDELLVRLEKYLKEPVEGSRVIVLHTFGSHVDPCHRLHGFENNFTVFKKKEANCYLATIRKTDEFLRKLQERISKEGSYSIIYFSDHGIEVNDERVGPSSMYISSYHVPFLILNSDSREHEIYDKYYSNLHFMSLYAQWLGLNTNHTDKAFNPHHVQTMKEVSPLLIYYEGENEDGNYKRMVSPLLLPEDKNLESTSEKK</sequence>
<dbReference type="InterPro" id="IPR017850">
    <property type="entry name" value="Alkaline_phosphatase_core_sf"/>
</dbReference>
<gene>
    <name evidence="10" type="ORF">IX83_02315</name>
</gene>
<accession>A0A077DCH9</accession>
<dbReference type="KEGG" id="bpsi:IX83_02315"/>
<dbReference type="STRING" id="1072685.IX83_02315"/>
<dbReference type="Pfam" id="PF00884">
    <property type="entry name" value="Sulfatase"/>
    <property type="match status" value="1"/>
</dbReference>
<organism evidence="10 11">
    <name type="scientific">Basilea psittacipulmonis DSM 24701</name>
    <dbReference type="NCBI Taxonomy" id="1072685"/>
    <lineage>
        <taxon>Bacteria</taxon>
        <taxon>Pseudomonadati</taxon>
        <taxon>Pseudomonadota</taxon>
        <taxon>Betaproteobacteria</taxon>
        <taxon>Burkholderiales</taxon>
        <taxon>Alcaligenaceae</taxon>
        <taxon>Basilea</taxon>
    </lineage>
</organism>
<keyword evidence="6 8" id="KW-0472">Membrane</keyword>
<dbReference type="EMBL" id="CP009238">
    <property type="protein sequence ID" value="AIL32304.1"/>
    <property type="molecule type" value="Genomic_DNA"/>
</dbReference>
<evidence type="ECO:0000256" key="6">
    <source>
        <dbReference type="ARBA" id="ARBA00023136"/>
    </source>
</evidence>
<name>A0A077DCH9_9BURK</name>
<evidence type="ECO:0000313" key="11">
    <source>
        <dbReference type="Proteomes" id="UP000028945"/>
    </source>
</evidence>
<dbReference type="InterPro" id="IPR000917">
    <property type="entry name" value="Sulfatase_N"/>
</dbReference>
<dbReference type="HOGENOM" id="CLU_039390_3_0_4"/>
<dbReference type="OrthoDB" id="9786870at2"/>
<evidence type="ECO:0000259" key="9">
    <source>
        <dbReference type="Pfam" id="PF00884"/>
    </source>
</evidence>
<evidence type="ECO:0000256" key="7">
    <source>
        <dbReference type="ARBA" id="ARBA00038481"/>
    </source>
</evidence>
<dbReference type="InterPro" id="IPR040423">
    <property type="entry name" value="PEA_transferase"/>
</dbReference>
<dbReference type="PANTHER" id="PTHR30443">
    <property type="entry name" value="INNER MEMBRANE PROTEIN"/>
    <property type="match status" value="1"/>
</dbReference>